<sequence>MLGMPPIPPSDPLLYAFFSCTSNTCAAPDFCMHRGASSPVAPLEDLKHVKPQNCCQLTCHPSRGRIAEHVGNPMPSVLQDRQAAVRYCNLLDGVFSAMWMVIVPAVMTQTSTLGLTDMNIGFTRYCINVKAASYVGSQPSSHS</sequence>
<keyword evidence="2" id="KW-1185">Reference proteome</keyword>
<proteinExistence type="predicted"/>
<gene>
    <name evidence="1" type="ORF">AAE3_LOCUS4960</name>
</gene>
<reference evidence="1 2" key="1">
    <citation type="submission" date="2020-01" db="EMBL/GenBank/DDBJ databases">
        <authorList>
            <person name="Gupta K D."/>
        </authorList>
    </citation>
    <scope>NUCLEOTIDE SEQUENCE [LARGE SCALE GENOMIC DNA]</scope>
</reference>
<comment type="caution">
    <text evidence="1">The sequence shown here is derived from an EMBL/GenBank/DDBJ whole genome shotgun (WGS) entry which is preliminary data.</text>
</comment>
<organism evidence="1 2">
    <name type="scientific">Cyclocybe aegerita</name>
    <name type="common">Black poplar mushroom</name>
    <name type="synonym">Agrocybe aegerita</name>
    <dbReference type="NCBI Taxonomy" id="1973307"/>
    <lineage>
        <taxon>Eukaryota</taxon>
        <taxon>Fungi</taxon>
        <taxon>Dikarya</taxon>
        <taxon>Basidiomycota</taxon>
        <taxon>Agaricomycotina</taxon>
        <taxon>Agaricomycetes</taxon>
        <taxon>Agaricomycetidae</taxon>
        <taxon>Agaricales</taxon>
        <taxon>Agaricineae</taxon>
        <taxon>Bolbitiaceae</taxon>
        <taxon>Cyclocybe</taxon>
    </lineage>
</organism>
<evidence type="ECO:0000313" key="2">
    <source>
        <dbReference type="Proteomes" id="UP000467700"/>
    </source>
</evidence>
<accession>A0A8S0W9N5</accession>
<dbReference type="AlphaFoldDB" id="A0A8S0W9N5"/>
<name>A0A8S0W9N5_CYCAE</name>
<protein>
    <submittedName>
        <fullName evidence="1">Uncharacterized protein</fullName>
    </submittedName>
</protein>
<evidence type="ECO:0000313" key="1">
    <source>
        <dbReference type="EMBL" id="CAA7262446.1"/>
    </source>
</evidence>
<dbReference type="EMBL" id="CACVBS010000036">
    <property type="protein sequence ID" value="CAA7262446.1"/>
    <property type="molecule type" value="Genomic_DNA"/>
</dbReference>
<dbReference type="Proteomes" id="UP000467700">
    <property type="component" value="Unassembled WGS sequence"/>
</dbReference>